<name>A0A0F9GU38_9ZZZZ</name>
<dbReference type="EMBL" id="LAZR01025133">
    <property type="protein sequence ID" value="KKL72875.1"/>
    <property type="molecule type" value="Genomic_DNA"/>
</dbReference>
<gene>
    <name evidence="1" type="ORF">LCGC14_2080550</name>
</gene>
<sequence length="393" mass="42503">MTAPVFPSTTTQQRVLQQLPLPEPAAAEATLTRLTAEQQARQLPFDPSITQFSALKQLEFATREFVRHPLRTLGRAGVSILKDLKDTFVSMSFEDLQDPKIRTILFGFGINPDEVEPDITRAEQLHARGRTLALGVGTLAGGITGVATRTMLSTVPRLALEGFAFGVVEGSLTPLEEAETRAGRVLTSTVLATGIGTITGLGAAAARRLLTARGIKPQLETPEISPTPREYSPTADARAPITDPRRLLAPPKAEHGPAVRLGTERTALEVTREAAQRAATDFFDDPRVGRLQTPYGEAVNEALDVISIGQRGRRGKPLRQTLDDLYTEAFDDLHPLNVATKDLLRLRNAAVRELKAKGVALARVGEAPGAALVRREVNLPATELLERASETRS</sequence>
<protein>
    <submittedName>
        <fullName evidence="1">Uncharacterized protein</fullName>
    </submittedName>
</protein>
<reference evidence="1" key="1">
    <citation type="journal article" date="2015" name="Nature">
        <title>Complex archaea that bridge the gap between prokaryotes and eukaryotes.</title>
        <authorList>
            <person name="Spang A."/>
            <person name="Saw J.H."/>
            <person name="Jorgensen S.L."/>
            <person name="Zaremba-Niedzwiedzka K."/>
            <person name="Martijn J."/>
            <person name="Lind A.E."/>
            <person name="van Eijk R."/>
            <person name="Schleper C."/>
            <person name="Guy L."/>
            <person name="Ettema T.J."/>
        </authorList>
    </citation>
    <scope>NUCLEOTIDE SEQUENCE</scope>
</reference>
<proteinExistence type="predicted"/>
<evidence type="ECO:0000313" key="1">
    <source>
        <dbReference type="EMBL" id="KKL72875.1"/>
    </source>
</evidence>
<dbReference type="AlphaFoldDB" id="A0A0F9GU38"/>
<organism evidence="1">
    <name type="scientific">marine sediment metagenome</name>
    <dbReference type="NCBI Taxonomy" id="412755"/>
    <lineage>
        <taxon>unclassified sequences</taxon>
        <taxon>metagenomes</taxon>
        <taxon>ecological metagenomes</taxon>
    </lineage>
</organism>
<accession>A0A0F9GU38</accession>
<feature type="non-terminal residue" evidence="1">
    <location>
        <position position="393"/>
    </location>
</feature>
<comment type="caution">
    <text evidence="1">The sequence shown here is derived from an EMBL/GenBank/DDBJ whole genome shotgun (WGS) entry which is preliminary data.</text>
</comment>